<dbReference type="InterPro" id="IPR020846">
    <property type="entry name" value="MFS_dom"/>
</dbReference>
<feature type="domain" description="Major facilitator superfamily (MFS) profile" evidence="5">
    <location>
        <begin position="8"/>
        <end position="411"/>
    </location>
</feature>
<dbReference type="CDD" id="cd17489">
    <property type="entry name" value="MFS_YfcJ_like"/>
    <property type="match status" value="1"/>
</dbReference>
<dbReference type="InterPro" id="IPR011701">
    <property type="entry name" value="MFS"/>
</dbReference>
<evidence type="ECO:0000256" key="4">
    <source>
        <dbReference type="SAM" id="Phobius"/>
    </source>
</evidence>
<feature type="transmembrane region" description="Helical" evidence="4">
    <location>
        <begin position="227"/>
        <end position="248"/>
    </location>
</feature>
<feature type="transmembrane region" description="Helical" evidence="4">
    <location>
        <begin position="360"/>
        <end position="380"/>
    </location>
</feature>
<dbReference type="AlphaFoldDB" id="A0A1I0MLU3"/>
<dbReference type="InterPro" id="IPR052714">
    <property type="entry name" value="MFS_Exporter"/>
</dbReference>
<gene>
    <name evidence="6" type="ORF">SAMN04487850_0781</name>
</gene>
<dbReference type="Gene3D" id="1.20.1250.20">
    <property type="entry name" value="MFS general substrate transporter like domains"/>
    <property type="match status" value="1"/>
</dbReference>
<evidence type="ECO:0000256" key="1">
    <source>
        <dbReference type="ARBA" id="ARBA00022692"/>
    </source>
</evidence>
<name>A0A1I0MLU3_9BACT</name>
<evidence type="ECO:0000256" key="2">
    <source>
        <dbReference type="ARBA" id="ARBA00022989"/>
    </source>
</evidence>
<accession>A0A1I0MLU3</accession>
<dbReference type="InterPro" id="IPR036259">
    <property type="entry name" value="MFS_trans_sf"/>
</dbReference>
<keyword evidence="3 4" id="KW-0472">Membrane</keyword>
<organism evidence="6 7">
    <name type="scientific">Prevotella aff. ruminicola Tc2-24</name>
    <dbReference type="NCBI Taxonomy" id="81582"/>
    <lineage>
        <taxon>Bacteria</taxon>
        <taxon>Pseudomonadati</taxon>
        <taxon>Bacteroidota</taxon>
        <taxon>Bacteroidia</taxon>
        <taxon>Bacteroidales</taxon>
        <taxon>Prevotellaceae</taxon>
        <taxon>Prevotella</taxon>
    </lineage>
</organism>
<feature type="transmembrane region" description="Helical" evidence="4">
    <location>
        <begin position="295"/>
        <end position="313"/>
    </location>
</feature>
<dbReference type="Pfam" id="PF07690">
    <property type="entry name" value="MFS_1"/>
    <property type="match status" value="2"/>
</dbReference>
<protein>
    <submittedName>
        <fullName evidence="6">Predicted arabinose efflux permease, MFS family</fullName>
    </submittedName>
</protein>
<keyword evidence="7" id="KW-1185">Reference proteome</keyword>
<dbReference type="PANTHER" id="PTHR23531:SF1">
    <property type="entry name" value="QUINOLENE RESISTANCE PROTEIN NORA"/>
    <property type="match status" value="1"/>
</dbReference>
<feature type="transmembrane region" description="Helical" evidence="4">
    <location>
        <begin position="254"/>
        <end position="274"/>
    </location>
</feature>
<feature type="transmembrane region" description="Helical" evidence="4">
    <location>
        <begin position="12"/>
        <end position="32"/>
    </location>
</feature>
<dbReference type="PROSITE" id="PS50850">
    <property type="entry name" value="MFS"/>
    <property type="match status" value="1"/>
</dbReference>
<sequence>MERLWNRNYCKVMAANFALFFAFYVLTPLLPLYLSEHFGATKDVIGLVLSGYTITALLFRPFSGYVVDSFPRKTVLMVAFGGFAIFFAGYLAASTLLLFTIIRTLHGGPFGALTVSNSTVAIDVLPSSRRTEGIGYYGLSNNLAMALAPTVGIFIYQLTNSFDFLFWLALIVACLGWLVDATIKVPQSHPKKCVPVSETPSQEVQRGARPLWGGRVGLDRFFLVRGWLLGVNMVAFGFSFGVLSNYLAIYGKDVMGITGGTGTYFMLCSIGLILSRLQGGRALRAGRVTHNAGEGMVISLVGYTLFILMPTFFTENHSAIMMGYYGSALLIGLGNGHMWPAFQNMTINVAHNNQRGTANSTILISWDIGMGLGILVGGIVSELLGYGAAFWTVVLVNASGVACFFLATKTFFLRRNLTPTVR</sequence>
<feature type="transmembrane region" description="Helical" evidence="4">
    <location>
        <begin position="164"/>
        <end position="183"/>
    </location>
</feature>
<feature type="transmembrane region" description="Helical" evidence="4">
    <location>
        <begin position="386"/>
        <end position="407"/>
    </location>
</feature>
<evidence type="ECO:0000256" key="3">
    <source>
        <dbReference type="ARBA" id="ARBA00023136"/>
    </source>
</evidence>
<dbReference type="GO" id="GO:0022857">
    <property type="term" value="F:transmembrane transporter activity"/>
    <property type="evidence" value="ECO:0007669"/>
    <property type="project" value="InterPro"/>
</dbReference>
<keyword evidence="2 4" id="KW-1133">Transmembrane helix</keyword>
<evidence type="ECO:0000259" key="5">
    <source>
        <dbReference type="PROSITE" id="PS50850"/>
    </source>
</evidence>
<evidence type="ECO:0000313" key="6">
    <source>
        <dbReference type="EMBL" id="SEV89343.1"/>
    </source>
</evidence>
<dbReference type="EMBL" id="FOIQ01000001">
    <property type="protein sequence ID" value="SEV89343.1"/>
    <property type="molecule type" value="Genomic_DNA"/>
</dbReference>
<dbReference type="Proteomes" id="UP000199373">
    <property type="component" value="Unassembled WGS sequence"/>
</dbReference>
<reference evidence="6 7" key="1">
    <citation type="submission" date="2016-10" db="EMBL/GenBank/DDBJ databases">
        <authorList>
            <person name="de Groot N.N."/>
        </authorList>
    </citation>
    <scope>NUCLEOTIDE SEQUENCE [LARGE SCALE GENOMIC DNA]</scope>
    <source>
        <strain evidence="6 7">TC2-24</strain>
    </source>
</reference>
<dbReference type="RefSeq" id="WP_256218920.1">
    <property type="nucleotide sequence ID" value="NZ_FOIQ01000001.1"/>
</dbReference>
<evidence type="ECO:0000313" key="7">
    <source>
        <dbReference type="Proteomes" id="UP000199373"/>
    </source>
</evidence>
<dbReference type="PANTHER" id="PTHR23531">
    <property type="entry name" value="QUINOLENE RESISTANCE PROTEIN NORA"/>
    <property type="match status" value="1"/>
</dbReference>
<feature type="transmembrane region" description="Helical" evidence="4">
    <location>
        <begin position="44"/>
        <end position="63"/>
    </location>
</feature>
<keyword evidence="1 4" id="KW-0812">Transmembrane</keyword>
<feature type="transmembrane region" description="Helical" evidence="4">
    <location>
        <begin position="75"/>
        <end position="102"/>
    </location>
</feature>
<dbReference type="SUPFAM" id="SSF103473">
    <property type="entry name" value="MFS general substrate transporter"/>
    <property type="match status" value="1"/>
</dbReference>
<feature type="transmembrane region" description="Helical" evidence="4">
    <location>
        <begin position="319"/>
        <end position="339"/>
    </location>
</feature>
<proteinExistence type="predicted"/>